<sequence>MSTVNRATKGAVFGVLIGLGLLGIGLLGWLVGLLLGVEEDASLDGFGIIAPLLVLSSALAGGLVGLLWQRRESFLGAFCVGTCAAGVVAGGITFGFYLAAMPNMDFSAANLCVVALSAVA</sequence>
<keyword evidence="1" id="KW-0472">Membrane</keyword>
<evidence type="ECO:0000256" key="1">
    <source>
        <dbReference type="SAM" id="Phobius"/>
    </source>
</evidence>
<reference evidence="2" key="1">
    <citation type="journal article" date="2014" name="Front. Microbiol.">
        <title>High frequency of phylogenetically diverse reductive dehalogenase-homologous genes in deep subseafloor sedimentary metagenomes.</title>
        <authorList>
            <person name="Kawai M."/>
            <person name="Futagami T."/>
            <person name="Toyoda A."/>
            <person name="Takaki Y."/>
            <person name="Nishi S."/>
            <person name="Hori S."/>
            <person name="Arai W."/>
            <person name="Tsubouchi T."/>
            <person name="Morono Y."/>
            <person name="Uchiyama I."/>
            <person name="Ito T."/>
            <person name="Fujiyama A."/>
            <person name="Inagaki F."/>
            <person name="Takami H."/>
        </authorList>
    </citation>
    <scope>NUCLEOTIDE SEQUENCE</scope>
    <source>
        <strain evidence="2">Expedition CK06-06</strain>
    </source>
</reference>
<proteinExistence type="predicted"/>
<feature type="transmembrane region" description="Helical" evidence="1">
    <location>
        <begin position="75"/>
        <end position="100"/>
    </location>
</feature>
<dbReference type="EMBL" id="BARS01036885">
    <property type="protein sequence ID" value="GAG20042.1"/>
    <property type="molecule type" value="Genomic_DNA"/>
</dbReference>
<feature type="transmembrane region" description="Helical" evidence="1">
    <location>
        <begin position="48"/>
        <end position="68"/>
    </location>
</feature>
<comment type="caution">
    <text evidence="2">The sequence shown here is derived from an EMBL/GenBank/DDBJ whole genome shotgun (WGS) entry which is preliminary data.</text>
</comment>
<keyword evidence="1" id="KW-0812">Transmembrane</keyword>
<accession>X0WA02</accession>
<gene>
    <name evidence="2" type="ORF">S01H1_56633</name>
</gene>
<name>X0WA02_9ZZZZ</name>
<feature type="non-terminal residue" evidence="2">
    <location>
        <position position="120"/>
    </location>
</feature>
<dbReference type="AlphaFoldDB" id="X0WA02"/>
<organism evidence="2">
    <name type="scientific">marine sediment metagenome</name>
    <dbReference type="NCBI Taxonomy" id="412755"/>
    <lineage>
        <taxon>unclassified sequences</taxon>
        <taxon>metagenomes</taxon>
        <taxon>ecological metagenomes</taxon>
    </lineage>
</organism>
<protein>
    <submittedName>
        <fullName evidence="2">Uncharacterized protein</fullName>
    </submittedName>
</protein>
<feature type="transmembrane region" description="Helical" evidence="1">
    <location>
        <begin position="12"/>
        <end position="36"/>
    </location>
</feature>
<keyword evidence="1" id="KW-1133">Transmembrane helix</keyword>
<evidence type="ECO:0000313" key="2">
    <source>
        <dbReference type="EMBL" id="GAG20042.1"/>
    </source>
</evidence>